<keyword evidence="2" id="KW-1185">Reference proteome</keyword>
<sequence length="163" mass="17244">MKSYLAISLLVALSGAQEDTSKRSPPASDPAAVEATCIKVCKSSDNVCRAECAKVPSPTEASIGLHNECIRECNELPSGPEAAACQVTCTKDNFMNYTRPEPVEEEPTNNSTETKNSTSTNSTSKGGSKNSTKSSSTSASSDALLAYKFPAYALAWLASFYLI</sequence>
<evidence type="ECO:0000313" key="1">
    <source>
        <dbReference type="EMBL" id="KAJ9050018.1"/>
    </source>
</evidence>
<evidence type="ECO:0000313" key="2">
    <source>
        <dbReference type="Proteomes" id="UP001165960"/>
    </source>
</evidence>
<accession>A0ACC2RJ03</accession>
<gene>
    <name evidence="1" type="ORF">DSO57_1018451</name>
</gene>
<dbReference type="Proteomes" id="UP001165960">
    <property type="component" value="Unassembled WGS sequence"/>
</dbReference>
<name>A0ACC2RJ03_9FUNG</name>
<dbReference type="EMBL" id="QTSX02007180">
    <property type="protein sequence ID" value="KAJ9050018.1"/>
    <property type="molecule type" value="Genomic_DNA"/>
</dbReference>
<organism evidence="1 2">
    <name type="scientific">Entomophthora muscae</name>
    <dbReference type="NCBI Taxonomy" id="34485"/>
    <lineage>
        <taxon>Eukaryota</taxon>
        <taxon>Fungi</taxon>
        <taxon>Fungi incertae sedis</taxon>
        <taxon>Zoopagomycota</taxon>
        <taxon>Entomophthoromycotina</taxon>
        <taxon>Entomophthoromycetes</taxon>
        <taxon>Entomophthorales</taxon>
        <taxon>Entomophthoraceae</taxon>
        <taxon>Entomophthora</taxon>
    </lineage>
</organism>
<reference evidence="1" key="1">
    <citation type="submission" date="2022-04" db="EMBL/GenBank/DDBJ databases">
        <title>Genome of the entomopathogenic fungus Entomophthora muscae.</title>
        <authorList>
            <person name="Elya C."/>
            <person name="Lovett B.R."/>
            <person name="Lee E."/>
            <person name="Macias A.M."/>
            <person name="Hajek A.E."/>
            <person name="De Bivort B.L."/>
            <person name="Kasson M.T."/>
            <person name="De Fine Licht H.H."/>
            <person name="Stajich J.E."/>
        </authorList>
    </citation>
    <scope>NUCLEOTIDE SEQUENCE</scope>
    <source>
        <strain evidence="1">Berkeley</strain>
    </source>
</reference>
<protein>
    <submittedName>
        <fullName evidence="1">Uncharacterized protein</fullName>
    </submittedName>
</protein>
<proteinExistence type="predicted"/>
<comment type="caution">
    <text evidence="1">The sequence shown here is derived from an EMBL/GenBank/DDBJ whole genome shotgun (WGS) entry which is preliminary data.</text>
</comment>